<keyword evidence="1" id="KW-0238">DNA-binding</keyword>
<dbReference type="InterPro" id="IPR036397">
    <property type="entry name" value="RNaseH_sf"/>
</dbReference>
<dbReference type="PANTHER" id="PTHR10670">
    <property type="entry name" value="DNA POLYMERASE EPSILON CATALYTIC SUBUNIT A"/>
    <property type="match status" value="1"/>
</dbReference>
<keyword evidence="1" id="KW-0408">Iron</keyword>
<evidence type="ECO:0000256" key="1">
    <source>
        <dbReference type="RuleBase" id="RU365029"/>
    </source>
</evidence>
<proteinExistence type="inferred from homology"/>
<dbReference type="GO" id="GO:0003677">
    <property type="term" value="F:DNA binding"/>
    <property type="evidence" value="ECO:0007669"/>
    <property type="project" value="UniProtKB-KW"/>
</dbReference>
<dbReference type="GO" id="GO:0008270">
    <property type="term" value="F:zinc ion binding"/>
    <property type="evidence" value="ECO:0007669"/>
    <property type="project" value="UniProtKB-KW"/>
</dbReference>
<reference evidence="5" key="1">
    <citation type="submission" date="2016-11" db="UniProtKB">
        <authorList>
            <consortium name="WormBaseParasite"/>
        </authorList>
    </citation>
    <scope>IDENTIFICATION</scope>
</reference>
<evidence type="ECO:0000313" key="4">
    <source>
        <dbReference type="Proteomes" id="UP000095283"/>
    </source>
</evidence>
<keyword evidence="2" id="KW-0472">Membrane</keyword>
<keyword evidence="2" id="KW-0812">Transmembrane</keyword>
<dbReference type="GO" id="GO:0006297">
    <property type="term" value="P:nucleotide-excision repair, DNA gap filling"/>
    <property type="evidence" value="ECO:0007669"/>
    <property type="project" value="TreeGrafter"/>
</dbReference>
<evidence type="ECO:0000256" key="2">
    <source>
        <dbReference type="SAM" id="Phobius"/>
    </source>
</evidence>
<keyword evidence="1" id="KW-0479">Metal-binding</keyword>
<keyword evidence="1" id="KW-0235">DNA replication</keyword>
<accession>A0A1I7WS14</accession>
<dbReference type="SUPFAM" id="SSF53098">
    <property type="entry name" value="Ribonuclease H-like"/>
    <property type="match status" value="1"/>
</dbReference>
<keyword evidence="1" id="KW-0239">DNA-directed DNA polymerase</keyword>
<keyword evidence="1" id="KW-0808">Transferase</keyword>
<dbReference type="GO" id="GO:0008310">
    <property type="term" value="F:single-stranded DNA 3'-5' DNA exonuclease activity"/>
    <property type="evidence" value="ECO:0007669"/>
    <property type="project" value="TreeGrafter"/>
</dbReference>
<keyword evidence="2" id="KW-1133">Transmembrane helix</keyword>
<comment type="function">
    <text evidence="1">DNA polymerase II participates in chromosomal DNA replication.</text>
</comment>
<dbReference type="Pfam" id="PF03104">
    <property type="entry name" value="DNA_pol_B_exo1"/>
    <property type="match status" value="1"/>
</dbReference>
<sequence>MYISFIDIFREHDLPYHMRVAIDEKIFVGKWYCVRGISHNRKPSIINHPTLIDPVDPVVLAFDIETTKLPLKFPDAVTDEIMMISYMVDGHGFLIVNRDIVSADVERFEYTPKEEFKGDFFVWNEPDETALLQRPFVETRAKCHGLDMEKEIGFSKDSADEFKSRNCIHMDAFRAFRITRYQTQWPRIICTLNMCIHLYLLFAQLFRLVLMMYVLCIILFFGKIFNVFCSLKNHHFGISILNV</sequence>
<keyword evidence="1" id="KW-0004">4Fe-4S</keyword>
<keyword evidence="4" id="KW-1185">Reference proteome</keyword>
<dbReference type="PANTHER" id="PTHR10670:SF0">
    <property type="entry name" value="DNA POLYMERASE EPSILON CATALYTIC SUBUNIT A"/>
    <property type="match status" value="1"/>
</dbReference>
<protein>
    <recommendedName>
        <fullName evidence="1">DNA polymerase epsilon catalytic subunit</fullName>
        <ecNumber evidence="1">2.7.7.7</ecNumber>
    </recommendedName>
</protein>
<keyword evidence="1" id="KW-0548">Nucleotidyltransferase</keyword>
<dbReference type="Gene3D" id="3.30.420.10">
    <property type="entry name" value="Ribonuclease H-like superfamily/Ribonuclease H"/>
    <property type="match status" value="1"/>
</dbReference>
<dbReference type="AlphaFoldDB" id="A0A1I7WS14"/>
<dbReference type="GO" id="GO:0000278">
    <property type="term" value="P:mitotic cell cycle"/>
    <property type="evidence" value="ECO:0007669"/>
    <property type="project" value="TreeGrafter"/>
</dbReference>
<organism evidence="4 5">
    <name type="scientific">Heterorhabditis bacteriophora</name>
    <name type="common">Entomopathogenic nematode worm</name>
    <dbReference type="NCBI Taxonomy" id="37862"/>
    <lineage>
        <taxon>Eukaryota</taxon>
        <taxon>Metazoa</taxon>
        <taxon>Ecdysozoa</taxon>
        <taxon>Nematoda</taxon>
        <taxon>Chromadorea</taxon>
        <taxon>Rhabditida</taxon>
        <taxon>Rhabditina</taxon>
        <taxon>Rhabditomorpha</taxon>
        <taxon>Strongyloidea</taxon>
        <taxon>Heterorhabditidae</taxon>
        <taxon>Heterorhabditis</taxon>
    </lineage>
</organism>
<comment type="similarity">
    <text evidence="1">Belongs to the DNA polymerase type-B family.</text>
</comment>
<dbReference type="Proteomes" id="UP000095283">
    <property type="component" value="Unplaced"/>
</dbReference>
<dbReference type="EC" id="2.7.7.7" evidence="1"/>
<dbReference type="GO" id="GO:0008622">
    <property type="term" value="C:epsilon DNA polymerase complex"/>
    <property type="evidence" value="ECO:0007669"/>
    <property type="project" value="InterPro"/>
</dbReference>
<dbReference type="InterPro" id="IPR006133">
    <property type="entry name" value="DNA-dir_DNA_pol_B_exonuc"/>
</dbReference>
<keyword evidence="1" id="KW-0863">Zinc-finger</keyword>
<dbReference type="InterPro" id="IPR012337">
    <property type="entry name" value="RNaseH-like_sf"/>
</dbReference>
<comment type="subcellular location">
    <subcellularLocation>
        <location evidence="1">Nucleus</location>
    </subcellularLocation>
</comment>
<evidence type="ECO:0000259" key="3">
    <source>
        <dbReference type="Pfam" id="PF03104"/>
    </source>
</evidence>
<dbReference type="InterPro" id="IPR029703">
    <property type="entry name" value="POL2"/>
</dbReference>
<comment type="cofactor">
    <cofactor evidence="1">
        <name>[4Fe-4S] cluster</name>
        <dbReference type="ChEBI" id="CHEBI:49883"/>
    </cofactor>
</comment>
<evidence type="ECO:0000313" key="5">
    <source>
        <dbReference type="WBParaSite" id="Hba_07933"/>
    </source>
</evidence>
<name>A0A1I7WS14_HETBA</name>
<keyword evidence="1" id="KW-0862">Zinc</keyword>
<keyword evidence="1" id="KW-0411">Iron-sulfur</keyword>
<comment type="catalytic activity">
    <reaction evidence="1">
        <text>DNA(n) + a 2'-deoxyribonucleoside 5'-triphosphate = DNA(n+1) + diphosphate</text>
        <dbReference type="Rhea" id="RHEA:22508"/>
        <dbReference type="Rhea" id="RHEA-COMP:17339"/>
        <dbReference type="Rhea" id="RHEA-COMP:17340"/>
        <dbReference type="ChEBI" id="CHEBI:33019"/>
        <dbReference type="ChEBI" id="CHEBI:61560"/>
        <dbReference type="ChEBI" id="CHEBI:173112"/>
        <dbReference type="EC" id="2.7.7.7"/>
    </reaction>
</comment>
<feature type="domain" description="DNA-directed DNA polymerase family B exonuclease" evidence="3">
    <location>
        <begin position="10"/>
        <end position="134"/>
    </location>
</feature>
<dbReference type="WBParaSite" id="Hba_07933">
    <property type="protein sequence ID" value="Hba_07933"/>
    <property type="gene ID" value="Hba_07933"/>
</dbReference>
<keyword evidence="1" id="KW-0539">Nucleus</keyword>
<dbReference type="GO" id="GO:0045004">
    <property type="term" value="P:DNA replication proofreading"/>
    <property type="evidence" value="ECO:0007669"/>
    <property type="project" value="TreeGrafter"/>
</dbReference>
<feature type="transmembrane region" description="Helical" evidence="2">
    <location>
        <begin position="208"/>
        <end position="229"/>
    </location>
</feature>
<dbReference type="GO" id="GO:0051539">
    <property type="term" value="F:4 iron, 4 sulfur cluster binding"/>
    <property type="evidence" value="ECO:0007669"/>
    <property type="project" value="UniProtKB-KW"/>
</dbReference>
<dbReference type="GO" id="GO:0003887">
    <property type="term" value="F:DNA-directed DNA polymerase activity"/>
    <property type="evidence" value="ECO:0007669"/>
    <property type="project" value="UniProtKB-KW"/>
</dbReference>
<dbReference type="GO" id="GO:0006287">
    <property type="term" value="P:base-excision repair, gap-filling"/>
    <property type="evidence" value="ECO:0007669"/>
    <property type="project" value="TreeGrafter"/>
</dbReference>
<dbReference type="GO" id="GO:0006272">
    <property type="term" value="P:leading strand elongation"/>
    <property type="evidence" value="ECO:0007669"/>
    <property type="project" value="TreeGrafter"/>
</dbReference>